<dbReference type="NCBIfam" id="TIGR04535">
    <property type="entry name" value="ferrit_encaps"/>
    <property type="match status" value="1"/>
</dbReference>
<accession>A0A162K1M2</accession>
<dbReference type="GO" id="GO:0004322">
    <property type="term" value="F:ferroxidase activity"/>
    <property type="evidence" value="ECO:0007669"/>
    <property type="project" value="InterPro"/>
</dbReference>
<comment type="caution">
    <text evidence="7">The sequence shown here is derived from an EMBL/GenBank/DDBJ whole genome shotgun (WGS) entry which is preliminary data.</text>
</comment>
<keyword evidence="2" id="KW-0479">Metal-binding</keyword>
<gene>
    <name evidence="7" type="ORF">AUP44_13640</name>
</gene>
<evidence type="ECO:0000313" key="7">
    <source>
        <dbReference type="EMBL" id="KYO50297.1"/>
    </source>
</evidence>
<name>A0A162K1M2_9PROT</name>
<evidence type="ECO:0000313" key="8">
    <source>
        <dbReference type="Proteomes" id="UP000075787"/>
    </source>
</evidence>
<dbReference type="InterPro" id="IPR009078">
    <property type="entry name" value="Ferritin-like_SF"/>
</dbReference>
<dbReference type="AlphaFoldDB" id="A0A162K1M2"/>
<dbReference type="Proteomes" id="UP000075787">
    <property type="component" value="Unassembled WGS sequence"/>
</dbReference>
<organism evidence="7 8">
    <name type="scientific">Tistrella mobilis</name>
    <dbReference type="NCBI Taxonomy" id="171437"/>
    <lineage>
        <taxon>Bacteria</taxon>
        <taxon>Pseudomonadati</taxon>
        <taxon>Pseudomonadota</taxon>
        <taxon>Alphaproteobacteria</taxon>
        <taxon>Geminicoccales</taxon>
        <taxon>Geminicoccaceae</taxon>
        <taxon>Tistrella</taxon>
    </lineage>
</organism>
<proteinExistence type="predicted"/>
<evidence type="ECO:0000256" key="3">
    <source>
        <dbReference type="ARBA" id="ARBA00023004"/>
    </source>
</evidence>
<evidence type="ECO:0000256" key="4">
    <source>
        <dbReference type="ARBA" id="ARBA00033738"/>
    </source>
</evidence>
<sequence>MAGEVLHAPREKLSRHTLALHHAISSLMEELEAVDWYRQRADDCEDDELREILLHNMREEIEHAMMTLEWLRRNDGDFAEQIKTYLFTEGPITEVEESATGGGDDKGGSGEGGGGDGLTIGRMKKRR</sequence>
<feature type="region of interest" description="Disordered" evidence="6">
    <location>
        <begin position="89"/>
        <end position="127"/>
    </location>
</feature>
<dbReference type="GO" id="GO:0046872">
    <property type="term" value="F:metal ion binding"/>
    <property type="evidence" value="ECO:0007669"/>
    <property type="project" value="UniProtKB-KW"/>
</dbReference>
<dbReference type="InterPro" id="IPR054581">
    <property type="entry name" value="EncFtn-like"/>
</dbReference>
<evidence type="ECO:0000256" key="5">
    <source>
        <dbReference type="ARBA" id="ARBA00033787"/>
    </source>
</evidence>
<dbReference type="InterPro" id="IPR030907">
    <property type="entry name" value="Ferrit_encaps"/>
</dbReference>
<evidence type="ECO:0000256" key="2">
    <source>
        <dbReference type="ARBA" id="ARBA00022723"/>
    </source>
</evidence>
<keyword evidence="5" id="KW-1284">Encapsulin nanocompartment</keyword>
<dbReference type="RefSeq" id="WP_062768470.1">
    <property type="nucleotide sequence ID" value="NZ_CP121013.1"/>
</dbReference>
<keyword evidence="1" id="KW-0409">Iron storage</keyword>
<dbReference type="Gene3D" id="6.10.140.1960">
    <property type="match status" value="1"/>
</dbReference>
<dbReference type="GO" id="GO:0006879">
    <property type="term" value="P:intracellular iron ion homeostasis"/>
    <property type="evidence" value="ECO:0007669"/>
    <property type="project" value="UniProtKB-KW"/>
</dbReference>
<feature type="compositionally biased region" description="Gly residues" evidence="6">
    <location>
        <begin position="109"/>
        <end position="118"/>
    </location>
</feature>
<keyword evidence="3" id="KW-0408">Iron</keyword>
<dbReference type="GeneID" id="97241419"/>
<dbReference type="Pfam" id="PF22277">
    <property type="entry name" value="EncFtn-like"/>
    <property type="match status" value="1"/>
</dbReference>
<dbReference type="SUPFAM" id="SSF47240">
    <property type="entry name" value="Ferritin-like"/>
    <property type="match status" value="1"/>
</dbReference>
<comment type="subcellular location">
    <subcellularLocation>
        <location evidence="4">Encapsulin nanocompartment</location>
    </subcellularLocation>
</comment>
<evidence type="ECO:0000256" key="6">
    <source>
        <dbReference type="SAM" id="MobiDB-lite"/>
    </source>
</evidence>
<dbReference type="GO" id="GO:0140737">
    <property type="term" value="C:encapsulin nanocompartment"/>
    <property type="evidence" value="ECO:0007669"/>
    <property type="project" value="UniProtKB-SubCell"/>
</dbReference>
<protein>
    <submittedName>
        <fullName evidence="7">Ferritin</fullName>
    </submittedName>
</protein>
<evidence type="ECO:0000256" key="1">
    <source>
        <dbReference type="ARBA" id="ARBA00022434"/>
    </source>
</evidence>
<dbReference type="EMBL" id="LPZR01000202">
    <property type="protein sequence ID" value="KYO50297.1"/>
    <property type="molecule type" value="Genomic_DNA"/>
</dbReference>
<reference evidence="7 8" key="1">
    <citation type="submission" date="2015-12" db="EMBL/GenBank/DDBJ databases">
        <title>Genome sequence of Tistrella mobilis MCCC 1A02139.</title>
        <authorList>
            <person name="Lu L."/>
            <person name="Lai Q."/>
            <person name="Shao Z."/>
            <person name="Qian P."/>
        </authorList>
    </citation>
    <scope>NUCLEOTIDE SEQUENCE [LARGE SCALE GENOMIC DNA]</scope>
    <source>
        <strain evidence="7 8">MCCC 1A02139</strain>
    </source>
</reference>